<dbReference type="GO" id="GO:0003723">
    <property type="term" value="F:RNA binding"/>
    <property type="evidence" value="ECO:0007669"/>
    <property type="project" value="InterPro"/>
</dbReference>
<dbReference type="Pfam" id="PF01535">
    <property type="entry name" value="PPR"/>
    <property type="match status" value="4"/>
</dbReference>
<dbReference type="InterPro" id="IPR046960">
    <property type="entry name" value="PPR_At4g14850-like_plant"/>
</dbReference>
<evidence type="ECO:0000256" key="4">
    <source>
        <dbReference type="SAM" id="SignalP"/>
    </source>
</evidence>
<dbReference type="NCBIfam" id="TIGR00756">
    <property type="entry name" value="PPR"/>
    <property type="match status" value="6"/>
</dbReference>
<dbReference type="InterPro" id="IPR002885">
    <property type="entry name" value="PPR_rpt"/>
</dbReference>
<evidence type="ECO:0000313" key="5">
    <source>
        <dbReference type="EMBL" id="PKA63410.1"/>
    </source>
</evidence>
<accession>A0A2I0B6K6</accession>
<keyword evidence="6" id="KW-1185">Reference proteome</keyword>
<keyword evidence="5" id="KW-0378">Hydrolase</keyword>
<dbReference type="EMBL" id="KZ451908">
    <property type="protein sequence ID" value="PKA63410.1"/>
    <property type="molecule type" value="Genomic_DNA"/>
</dbReference>
<evidence type="ECO:0000313" key="6">
    <source>
        <dbReference type="Proteomes" id="UP000236161"/>
    </source>
</evidence>
<feature type="repeat" description="PPR" evidence="2">
    <location>
        <begin position="397"/>
        <end position="427"/>
    </location>
</feature>
<proteinExistence type="predicted"/>
<name>A0A2I0B6K6_9ASPA</name>
<reference evidence="5 6" key="1">
    <citation type="journal article" date="2017" name="Nature">
        <title>The Apostasia genome and the evolution of orchids.</title>
        <authorList>
            <person name="Zhang G.Q."/>
            <person name="Liu K.W."/>
            <person name="Li Z."/>
            <person name="Lohaus R."/>
            <person name="Hsiao Y.Y."/>
            <person name="Niu S.C."/>
            <person name="Wang J.Y."/>
            <person name="Lin Y.C."/>
            <person name="Xu Q."/>
            <person name="Chen L.J."/>
            <person name="Yoshida K."/>
            <person name="Fujiwara S."/>
            <person name="Wang Z.W."/>
            <person name="Zhang Y.Q."/>
            <person name="Mitsuda N."/>
            <person name="Wang M."/>
            <person name="Liu G.H."/>
            <person name="Pecoraro L."/>
            <person name="Huang H.X."/>
            <person name="Xiao X.J."/>
            <person name="Lin M."/>
            <person name="Wu X.Y."/>
            <person name="Wu W.L."/>
            <person name="Chen Y.Y."/>
            <person name="Chang S.B."/>
            <person name="Sakamoto S."/>
            <person name="Ohme-Takagi M."/>
            <person name="Yagi M."/>
            <person name="Zeng S.J."/>
            <person name="Shen C.Y."/>
            <person name="Yeh C.M."/>
            <person name="Luo Y.B."/>
            <person name="Tsai W.C."/>
            <person name="Van de Peer Y."/>
            <person name="Liu Z.J."/>
        </authorList>
    </citation>
    <scope>NUCLEOTIDE SEQUENCE [LARGE SCALE GENOMIC DNA]</scope>
    <source>
        <strain evidence="6">cv. Shenzhen</strain>
        <tissue evidence="5">Stem</tissue>
    </source>
</reference>
<dbReference type="GO" id="GO:0009451">
    <property type="term" value="P:RNA modification"/>
    <property type="evidence" value="ECO:0007669"/>
    <property type="project" value="InterPro"/>
</dbReference>
<dbReference type="GO" id="GO:0016787">
    <property type="term" value="F:hydrolase activity"/>
    <property type="evidence" value="ECO:0007669"/>
    <property type="project" value="UniProtKB-KW"/>
</dbReference>
<organism evidence="5 6">
    <name type="scientific">Apostasia shenzhenica</name>
    <dbReference type="NCBI Taxonomy" id="1088818"/>
    <lineage>
        <taxon>Eukaryota</taxon>
        <taxon>Viridiplantae</taxon>
        <taxon>Streptophyta</taxon>
        <taxon>Embryophyta</taxon>
        <taxon>Tracheophyta</taxon>
        <taxon>Spermatophyta</taxon>
        <taxon>Magnoliopsida</taxon>
        <taxon>Liliopsida</taxon>
        <taxon>Asparagales</taxon>
        <taxon>Orchidaceae</taxon>
        <taxon>Apostasioideae</taxon>
        <taxon>Apostasia</taxon>
    </lineage>
</organism>
<feature type="signal peptide" evidence="4">
    <location>
        <begin position="1"/>
        <end position="18"/>
    </location>
</feature>
<dbReference type="AlphaFoldDB" id="A0A2I0B6K6"/>
<dbReference type="Pfam" id="PF20431">
    <property type="entry name" value="E_motif"/>
    <property type="match status" value="1"/>
</dbReference>
<feature type="repeat" description="PPR" evidence="2">
    <location>
        <begin position="335"/>
        <end position="369"/>
    </location>
</feature>
<feature type="region of interest" description="Disordered" evidence="3">
    <location>
        <begin position="763"/>
        <end position="782"/>
    </location>
</feature>
<feature type="repeat" description="PPR" evidence="2">
    <location>
        <begin position="498"/>
        <end position="528"/>
    </location>
</feature>
<keyword evidence="1" id="KW-0677">Repeat</keyword>
<feature type="repeat" description="PPR" evidence="2">
    <location>
        <begin position="529"/>
        <end position="563"/>
    </location>
</feature>
<feature type="repeat" description="PPR" evidence="2">
    <location>
        <begin position="564"/>
        <end position="598"/>
    </location>
</feature>
<dbReference type="EC" id="3.6.1.-" evidence="5"/>
<sequence>MFLQFFSVAHCLLFPKLGELTCEDRDDGGQRSGGREMVSEDFVVLRNRQCSRCLYMVAVERQAQNRERAMAEGLKGLDGASGQTAGRQIPTANGSLLTWETRPTFLQLGIPSENPLLTDVTLIGFSGEIVFSLGFVNTPIIVKNANNRVTHIVSFIMDFNYYFKLHYTSFSKIEELPVLGGCRGWNAIMTGYYLMPITLNNILKWMEKCTSFRSLKQIHAQITINGFLCDNLVAVKLVSFCSKTLGNVSYAGMIFNSFLGSANVYLWTAMIASYSTQELEVIRGAIVTYRMMLKLGTCPNNFTISAVLKACSSLKAITEGKQVHAHSTKLGFISCVYVQTTLIDLYAKSGWVHEAKYLFDNMAEKNVATCNVMMSCHVKAGDVTAARGVFDQICRRDTVSWTTMIYGYAINGHMFAANEIFDQMPEKEINAWNSLMIGYSHTGEWNQSIKLFMEMQRSFVKPNQATMAMLMSSCAQSGAAIVAKQLHGFLQKSCITLGLYVYNSLVDVYAKCGIMHEAISVFLEIPKKDVVSYNTLIIGLANHSYVERALKLFHEMLDSDIQPDTITFTGILNACSQNGLVNLALYYFDCMKNYAIMPSADHYACIIDLFGRLGFIDRAYELVKTMEVEPHAGVWGALLNACSKYCHIEIGRIAALELFRIEPGNPGNYILLSNIFAKAHLWEGVKEVRCLMRRKGVAKAAGYSWIEVNNQVCEFIMGDANHPFSEEIYAVLMHISLQQVVLPSENFQIFNPKLTLWEGVKEPKPSKSGKVLDEKRVAKAAG</sequence>
<dbReference type="InterPro" id="IPR011990">
    <property type="entry name" value="TPR-like_helical_dom_sf"/>
</dbReference>
<feature type="chain" id="PRO_5014144275" evidence="4">
    <location>
        <begin position="19"/>
        <end position="782"/>
    </location>
</feature>
<dbReference type="Pfam" id="PF13041">
    <property type="entry name" value="PPR_2"/>
    <property type="match status" value="2"/>
</dbReference>
<gene>
    <name evidence="5" type="primary">PCMP-E27</name>
    <name evidence="5" type="ORF">AXF42_Ash005305</name>
</gene>
<keyword evidence="4" id="KW-0732">Signal</keyword>
<dbReference type="PANTHER" id="PTHR47926:SF534">
    <property type="entry name" value="PENTATRICOPEPTIDE REPEAT-CONTAINING PROTEIN"/>
    <property type="match status" value="1"/>
</dbReference>
<dbReference type="OrthoDB" id="185373at2759"/>
<protein>
    <submittedName>
        <fullName evidence="5">Pentatricopeptide repeat-containing protein</fullName>
        <ecNumber evidence="5">3.6.1.-</ecNumber>
    </submittedName>
</protein>
<dbReference type="FunFam" id="1.25.40.10:FF:000184">
    <property type="entry name" value="Pentatricopeptide repeat-containing protein, chloroplastic"/>
    <property type="match status" value="1"/>
</dbReference>
<dbReference type="InterPro" id="IPR046848">
    <property type="entry name" value="E_motif"/>
</dbReference>
<dbReference type="Gene3D" id="1.25.40.10">
    <property type="entry name" value="Tetratricopeptide repeat domain"/>
    <property type="match status" value="5"/>
</dbReference>
<evidence type="ECO:0000256" key="3">
    <source>
        <dbReference type="SAM" id="MobiDB-lite"/>
    </source>
</evidence>
<dbReference type="PANTHER" id="PTHR47926">
    <property type="entry name" value="PENTATRICOPEPTIDE REPEAT-CONTAINING PROTEIN"/>
    <property type="match status" value="1"/>
</dbReference>
<dbReference type="Proteomes" id="UP000236161">
    <property type="component" value="Unassembled WGS sequence"/>
</dbReference>
<evidence type="ECO:0000256" key="2">
    <source>
        <dbReference type="PROSITE-ProRule" id="PRU00708"/>
    </source>
</evidence>
<dbReference type="PROSITE" id="PS51375">
    <property type="entry name" value="PPR"/>
    <property type="match status" value="6"/>
</dbReference>
<feature type="repeat" description="PPR" evidence="2">
    <location>
        <begin position="428"/>
        <end position="462"/>
    </location>
</feature>
<evidence type="ECO:0000256" key="1">
    <source>
        <dbReference type="ARBA" id="ARBA00022737"/>
    </source>
</evidence>